<dbReference type="Proteomes" id="UP000642284">
    <property type="component" value="Unassembled WGS sequence"/>
</dbReference>
<dbReference type="EMBL" id="JACTVJ010000005">
    <property type="protein sequence ID" value="MBC9712954.1"/>
    <property type="molecule type" value="Genomic_DNA"/>
</dbReference>
<reference evidence="2 3" key="1">
    <citation type="submission" date="2020-08" db="EMBL/GenBank/DDBJ databases">
        <title>Genemic of Streptomyces polyaspartic.</title>
        <authorList>
            <person name="Liu W."/>
        </authorList>
    </citation>
    <scope>NUCLEOTIDE SEQUENCE [LARGE SCALE GENOMIC DNA]</scope>
    <source>
        <strain evidence="2 3">TRM66268-LWL</strain>
    </source>
</reference>
<dbReference type="InterPro" id="IPR036736">
    <property type="entry name" value="ACP-like_sf"/>
</dbReference>
<evidence type="ECO:0000313" key="2">
    <source>
        <dbReference type="EMBL" id="MBC9712954.1"/>
    </source>
</evidence>
<feature type="domain" description="Carrier" evidence="1">
    <location>
        <begin position="15"/>
        <end position="90"/>
    </location>
</feature>
<keyword evidence="3" id="KW-1185">Reference proteome</keyword>
<evidence type="ECO:0000313" key="3">
    <source>
        <dbReference type="Proteomes" id="UP000642284"/>
    </source>
</evidence>
<protein>
    <submittedName>
        <fullName evidence="2">Acyl carrier protein</fullName>
    </submittedName>
</protein>
<evidence type="ECO:0000259" key="1">
    <source>
        <dbReference type="PROSITE" id="PS50075"/>
    </source>
</evidence>
<sequence>MTEQIHESSGTTSHDFLTEQIRALCAEVLTVDVERITPGTRLIGDLEADSLDFAELADRLATQYGIAGIEDTLRAAETVGDVVELVRGAPQLPDIPAQRDASAGT</sequence>
<dbReference type="SUPFAM" id="SSF47336">
    <property type="entry name" value="ACP-like"/>
    <property type="match status" value="1"/>
</dbReference>
<proteinExistence type="predicted"/>
<dbReference type="Gene3D" id="1.10.1200.10">
    <property type="entry name" value="ACP-like"/>
    <property type="match status" value="1"/>
</dbReference>
<comment type="caution">
    <text evidence="2">The sequence shown here is derived from an EMBL/GenBank/DDBJ whole genome shotgun (WGS) entry which is preliminary data.</text>
</comment>
<gene>
    <name evidence="2" type="ORF">H9Y04_10275</name>
</gene>
<dbReference type="Pfam" id="PF00550">
    <property type="entry name" value="PP-binding"/>
    <property type="match status" value="1"/>
</dbReference>
<dbReference type="InterPro" id="IPR009081">
    <property type="entry name" value="PP-bd_ACP"/>
</dbReference>
<dbReference type="PROSITE" id="PS50075">
    <property type="entry name" value="CARRIER"/>
    <property type="match status" value="1"/>
</dbReference>
<organism evidence="2 3">
    <name type="scientific">Streptomyces polyasparticus</name>
    <dbReference type="NCBI Taxonomy" id="2767826"/>
    <lineage>
        <taxon>Bacteria</taxon>
        <taxon>Bacillati</taxon>
        <taxon>Actinomycetota</taxon>
        <taxon>Actinomycetes</taxon>
        <taxon>Kitasatosporales</taxon>
        <taxon>Streptomycetaceae</taxon>
        <taxon>Streptomyces</taxon>
    </lineage>
</organism>
<name>A0ABR7SCR5_9ACTN</name>
<dbReference type="RefSeq" id="WP_187813420.1">
    <property type="nucleotide sequence ID" value="NZ_JACTVJ010000005.1"/>
</dbReference>
<accession>A0ABR7SCR5</accession>